<reference evidence="28" key="1">
    <citation type="submission" date="2025-08" db="UniProtKB">
        <authorList>
            <consortium name="RefSeq"/>
        </authorList>
    </citation>
    <scope>IDENTIFICATION</scope>
    <source>
        <tissue evidence="28">Gonads</tissue>
    </source>
</reference>
<evidence type="ECO:0000256" key="16">
    <source>
        <dbReference type="ARBA" id="ARBA00022884"/>
    </source>
</evidence>
<comment type="catalytic activity">
    <reaction evidence="19">
        <text>ATP + H2O = ADP + phosphate + H(+)</text>
        <dbReference type="Rhea" id="RHEA:13065"/>
        <dbReference type="ChEBI" id="CHEBI:15377"/>
        <dbReference type="ChEBI" id="CHEBI:15378"/>
        <dbReference type="ChEBI" id="CHEBI:30616"/>
        <dbReference type="ChEBI" id="CHEBI:43474"/>
        <dbReference type="ChEBI" id="CHEBI:456216"/>
        <dbReference type="EC" id="3.6.4.13"/>
    </reaction>
    <physiologicalReaction direction="left-to-right" evidence="19">
        <dbReference type="Rhea" id="RHEA:13066"/>
    </physiologicalReaction>
</comment>
<dbReference type="PROSITE" id="PS50208">
    <property type="entry name" value="CASPASE_P20"/>
    <property type="match status" value="1"/>
</dbReference>
<dbReference type="Pfam" id="PF11648">
    <property type="entry name" value="RIG-I_C-RD"/>
    <property type="match status" value="1"/>
</dbReference>
<dbReference type="GO" id="GO:0046872">
    <property type="term" value="F:metal ion binding"/>
    <property type="evidence" value="ECO:0007669"/>
    <property type="project" value="UniProtKB-KW"/>
</dbReference>
<dbReference type="InterPro" id="IPR011545">
    <property type="entry name" value="DEAD/DEAH_box_helicase_dom"/>
</dbReference>
<keyword evidence="11 28" id="KW-0347">Helicase</keyword>
<dbReference type="Gene3D" id="1.20.1320.30">
    <property type="match status" value="1"/>
</dbReference>
<dbReference type="InterPro" id="IPR016129">
    <property type="entry name" value="Caspase_his_AS"/>
</dbReference>
<dbReference type="EC" id="3.6.4.13" evidence="4"/>
<evidence type="ECO:0000256" key="21">
    <source>
        <dbReference type="SAM" id="MobiDB-lite"/>
    </source>
</evidence>
<protein>
    <recommendedName>
        <fullName evidence="4">RNA helicase</fullName>
        <ecNumber evidence="4">3.6.4.13</ecNumber>
    </recommendedName>
</protein>
<dbReference type="PANTHER" id="PTHR14074:SF16">
    <property type="entry name" value="ANTIVIRAL INNATE IMMUNE RESPONSE RECEPTOR RIG-I"/>
    <property type="match status" value="1"/>
</dbReference>
<dbReference type="PROSITE" id="PS01121">
    <property type="entry name" value="CASPASE_HIS"/>
    <property type="match status" value="1"/>
</dbReference>
<feature type="region of interest" description="Disordered" evidence="21">
    <location>
        <begin position="1"/>
        <end position="24"/>
    </location>
</feature>
<feature type="domain" description="Caspase family p20" evidence="23">
    <location>
        <begin position="173"/>
        <end position="296"/>
    </location>
</feature>
<dbReference type="Pfam" id="PF00656">
    <property type="entry name" value="Peptidase_C14"/>
    <property type="match status" value="1"/>
</dbReference>
<dbReference type="Pfam" id="PF18119">
    <property type="entry name" value="RIG-I_C"/>
    <property type="match status" value="1"/>
</dbReference>
<dbReference type="CDD" id="cd00032">
    <property type="entry name" value="CASc"/>
    <property type="match status" value="1"/>
</dbReference>
<evidence type="ECO:0000256" key="4">
    <source>
        <dbReference type="ARBA" id="ARBA00012552"/>
    </source>
</evidence>
<feature type="domain" description="Caspase family p10" evidence="22">
    <location>
        <begin position="337"/>
        <end position="420"/>
    </location>
</feature>
<evidence type="ECO:0000313" key="27">
    <source>
        <dbReference type="Proteomes" id="UP000085678"/>
    </source>
</evidence>
<evidence type="ECO:0000256" key="15">
    <source>
        <dbReference type="ARBA" id="ARBA00022859"/>
    </source>
</evidence>
<dbReference type="PROSITE" id="PS50207">
    <property type="entry name" value="CASPASE_P10"/>
    <property type="match status" value="1"/>
</dbReference>
<evidence type="ECO:0000313" key="28">
    <source>
        <dbReference type="RefSeq" id="XP_013415810.1"/>
    </source>
</evidence>
<keyword evidence="5" id="KW-0963">Cytoplasm</keyword>
<feature type="domain" description="Helicase ATP-binding" evidence="24">
    <location>
        <begin position="475"/>
        <end position="733"/>
    </location>
</feature>
<dbReference type="InterPro" id="IPR011600">
    <property type="entry name" value="Pept_C14_caspase"/>
</dbReference>
<dbReference type="PROSITE" id="PS01122">
    <property type="entry name" value="CASPASE_CYS"/>
    <property type="match status" value="1"/>
</dbReference>
<keyword evidence="15" id="KW-0391">Immunity</keyword>
<dbReference type="SUPFAM" id="SSF52540">
    <property type="entry name" value="P-loop containing nucleoside triphosphate hydrolases"/>
    <property type="match status" value="1"/>
</dbReference>
<dbReference type="GO" id="GO:0051607">
    <property type="term" value="P:defense response to virus"/>
    <property type="evidence" value="ECO:0007669"/>
    <property type="project" value="UniProtKB-KW"/>
</dbReference>
<dbReference type="GO" id="GO:0006508">
    <property type="term" value="P:proteolysis"/>
    <property type="evidence" value="ECO:0007669"/>
    <property type="project" value="UniProtKB-KW"/>
</dbReference>
<evidence type="ECO:0000259" key="22">
    <source>
        <dbReference type="PROSITE" id="PS50207"/>
    </source>
</evidence>
<dbReference type="SMART" id="SM00487">
    <property type="entry name" value="DEXDc"/>
    <property type="match status" value="1"/>
</dbReference>
<feature type="domain" description="RLR CTR" evidence="26">
    <location>
        <begin position="1087"/>
        <end position="1206"/>
    </location>
</feature>
<evidence type="ECO:0000256" key="13">
    <source>
        <dbReference type="ARBA" id="ARBA00022833"/>
    </source>
</evidence>
<comment type="similarity">
    <text evidence="3 20">Belongs to the peptidase C14A family.</text>
</comment>
<proteinExistence type="inferred from homology"/>
<dbReference type="PANTHER" id="PTHR14074">
    <property type="entry name" value="HELICASE WITH DEATH DOMAIN-RELATED"/>
    <property type="match status" value="1"/>
</dbReference>
<evidence type="ECO:0000259" key="26">
    <source>
        <dbReference type="PROSITE" id="PS51789"/>
    </source>
</evidence>
<evidence type="ECO:0000256" key="19">
    <source>
        <dbReference type="ARBA" id="ARBA00049390"/>
    </source>
</evidence>
<organism evidence="27 28">
    <name type="scientific">Lingula anatina</name>
    <name type="common">Brachiopod</name>
    <name type="synonym">Lingula unguis</name>
    <dbReference type="NCBI Taxonomy" id="7574"/>
    <lineage>
        <taxon>Eukaryota</taxon>
        <taxon>Metazoa</taxon>
        <taxon>Spiralia</taxon>
        <taxon>Lophotrochozoa</taxon>
        <taxon>Brachiopoda</taxon>
        <taxon>Linguliformea</taxon>
        <taxon>Lingulata</taxon>
        <taxon>Lingulida</taxon>
        <taxon>Linguloidea</taxon>
        <taxon>Lingulidae</taxon>
        <taxon>Lingula</taxon>
    </lineage>
</organism>
<dbReference type="Proteomes" id="UP000085678">
    <property type="component" value="Unplaced"/>
</dbReference>
<feature type="region of interest" description="Disordered" evidence="21">
    <location>
        <begin position="118"/>
        <end position="143"/>
    </location>
</feature>
<keyword evidence="13" id="KW-0862">Zinc</keyword>
<dbReference type="RefSeq" id="XP_013415810.1">
    <property type="nucleotide sequence ID" value="XM_013560356.1"/>
</dbReference>
<dbReference type="Pfam" id="PF00271">
    <property type="entry name" value="Helicase_C"/>
    <property type="match status" value="1"/>
</dbReference>
<keyword evidence="6" id="KW-0399">Innate immunity</keyword>
<comment type="similarity">
    <text evidence="2">Belongs to the helicase family. RLR subfamily.</text>
</comment>
<dbReference type="InterPro" id="IPR029030">
    <property type="entry name" value="Caspase-like_dom_sf"/>
</dbReference>
<evidence type="ECO:0000256" key="10">
    <source>
        <dbReference type="ARBA" id="ARBA00022801"/>
    </source>
</evidence>
<keyword evidence="17" id="KW-0051">Antiviral defense</keyword>
<evidence type="ECO:0000256" key="1">
    <source>
        <dbReference type="ARBA" id="ARBA00004496"/>
    </source>
</evidence>
<dbReference type="InterPro" id="IPR014001">
    <property type="entry name" value="Helicase_ATP-bd"/>
</dbReference>
<dbReference type="InParanoid" id="A0A1S3JZJ2"/>
<feature type="domain" description="Helicase C-terminal" evidence="25">
    <location>
        <begin position="906"/>
        <end position="1066"/>
    </location>
</feature>
<dbReference type="AlphaFoldDB" id="A0A1S3JZJ2"/>
<gene>
    <name evidence="28" type="primary">LOC106177543</name>
</gene>
<comment type="subcellular location">
    <subcellularLocation>
        <location evidence="1">Cytoplasm</location>
    </subcellularLocation>
</comment>
<dbReference type="InterPro" id="IPR002138">
    <property type="entry name" value="Pept_C14_p10"/>
</dbReference>
<feature type="compositionally biased region" description="Acidic residues" evidence="21">
    <location>
        <begin position="126"/>
        <end position="143"/>
    </location>
</feature>
<keyword evidence="16" id="KW-0694">RNA-binding</keyword>
<dbReference type="InterPro" id="IPR015917">
    <property type="entry name" value="Pept_C14A"/>
</dbReference>
<name>A0A1S3JZJ2_LINAN</name>
<dbReference type="Gene3D" id="3.40.50.1460">
    <property type="match status" value="1"/>
</dbReference>
<dbReference type="GeneID" id="106177543"/>
<dbReference type="SMART" id="SM00490">
    <property type="entry name" value="HELICc"/>
    <property type="match status" value="1"/>
</dbReference>
<dbReference type="PROSITE" id="PS51192">
    <property type="entry name" value="HELICASE_ATP_BIND_1"/>
    <property type="match status" value="1"/>
</dbReference>
<dbReference type="GO" id="GO:0005524">
    <property type="term" value="F:ATP binding"/>
    <property type="evidence" value="ECO:0007669"/>
    <property type="project" value="UniProtKB-KW"/>
</dbReference>
<evidence type="ECO:0000256" key="14">
    <source>
        <dbReference type="ARBA" id="ARBA00022840"/>
    </source>
</evidence>
<evidence type="ECO:0000256" key="17">
    <source>
        <dbReference type="ARBA" id="ARBA00023118"/>
    </source>
</evidence>
<keyword evidence="27" id="KW-1185">Reference proteome</keyword>
<sequence length="1206" mass="136473">MASVEAMEEPQTFSSEENSRADIIVKEEPEDRVLREIRKYKIPNLNGVQRERLFTVLANLVGNSTESPSTQQETLGRILDILNNLPSRKSWFHDLVQALRQAGDTFFKQLAVDLENEFQESRRDMDEGEWESSGSEDIDGDENIGLEIPPCSESFYREHSTDFEENYKNTSSPRGRVLVINNKHFGGRSDRFGTERDVAMLEKLFTGLHYKFVVKHDLKAQDIKEALKEESLNPEHKSFDSFVCVILSHGEKEIVRGTDSESVKYQEILSPFDNQSCPGLGGKPKLFFIQACQGNKTDDGAICTDEGESEEITDSPATAGVGDMLYVDAETHGKVILPTKSDILIAKATTEEYVSYRTRQKGTWFIQAIVKVFSQHACKEDVGSMLTKVNSHVSRLSTSKKKKQMSEVTHTLCKKMYFFPGNGKSKSEQPHTDMSSMLEEVPWKKIKLDSEPSLESPISIKPEVLTPRKYQKELAKPAMDGLNCIIYAPPNSGKTVVALMIAKNHLEKRCASTMTAATSGRDDDLTELKTAATSLENTVPKASDEVIYTRLKTLVNSSRPSYQTVPAVLCSSNIEDATELKAVMNTHSSKVPKVAFVTRRFTLLQQTFKHFKKYMPLWSTGKRSGGSNSNTPLSLLVQRKDVIIVVDNIMKDSLESKDVSIMDFSLIIFDECHHCKADNDHPYNQIMSFYIEQKLMLGETGEGKLPQIVGLTASPGGGRRPVAESVEKHILKLCANLDARRIVTVKDNLDELSQRKLEPLEQVCVEVQERENPFNDHLAAMMTQIESWIQISSDITKGTQRYMSFVEEKKKAFLEDDGLNTLKSLLCLDHLYEYNNAIEFCSSMRMEDALWCLKVFYNDMERNKRESGFVEMEKRLLTYFEDNVQQLRSFASKEKTPPKLKILKEQILTSQMKCEGNRAIIFVKTKKTAEAMKVWINSDTDLKEVNADVLFGTNTSNEKGGMSYGEQDAVLKKFKSGETKVLISTSVGGEGLHESNCGTVVIYDHMFDDVYSIQARGRARATKSTIAVIGAANTTAKHEVNVLLEQLTKMAVARIQQIPPEHMLQKINNMQHEDAHRRKQRREMMEEQKKKIRTDDINLICKGPCGKRVCKLSDIRKIETAHINPDPDFASNHVLFRDHHEPKKSALGIKKIHCKECEQDWGNTLQSYGYPCLKISAFYTEEQGVKKSRKKWSSVPFSIQKFYPDA</sequence>
<evidence type="ECO:0000256" key="8">
    <source>
        <dbReference type="ARBA" id="ARBA00022723"/>
    </source>
</evidence>
<dbReference type="KEGG" id="lak:106177543"/>
<dbReference type="GO" id="GO:0004197">
    <property type="term" value="F:cysteine-type endopeptidase activity"/>
    <property type="evidence" value="ECO:0007669"/>
    <property type="project" value="InterPro"/>
</dbReference>
<dbReference type="InterPro" id="IPR001650">
    <property type="entry name" value="Helicase_C-like"/>
</dbReference>
<dbReference type="InterPro" id="IPR041204">
    <property type="entry name" value="RIG-I-like_C"/>
</dbReference>
<dbReference type="InterPro" id="IPR001309">
    <property type="entry name" value="Pept_C14_p20"/>
</dbReference>
<dbReference type="InterPro" id="IPR051363">
    <property type="entry name" value="RLR_Helicase"/>
</dbReference>
<dbReference type="Gene3D" id="2.170.150.30">
    <property type="entry name" value="RIG-I-like receptor, C-terminal regulatory domain"/>
    <property type="match status" value="1"/>
</dbReference>
<dbReference type="GO" id="GO:0003723">
    <property type="term" value="F:RNA binding"/>
    <property type="evidence" value="ECO:0007669"/>
    <property type="project" value="UniProtKB-KW"/>
</dbReference>
<keyword evidence="10" id="KW-0378">Hydrolase</keyword>
<dbReference type="GO" id="GO:0003724">
    <property type="term" value="F:RNA helicase activity"/>
    <property type="evidence" value="ECO:0007669"/>
    <property type="project" value="UniProtKB-EC"/>
</dbReference>
<evidence type="ECO:0000256" key="2">
    <source>
        <dbReference type="ARBA" id="ARBA00006866"/>
    </source>
</evidence>
<keyword evidence="8" id="KW-0479">Metal-binding</keyword>
<evidence type="ECO:0000256" key="12">
    <source>
        <dbReference type="ARBA" id="ARBA00022807"/>
    </source>
</evidence>
<dbReference type="InterPro" id="IPR038557">
    <property type="entry name" value="RLR_C_sf"/>
</dbReference>
<evidence type="ECO:0000256" key="3">
    <source>
        <dbReference type="ARBA" id="ARBA00010134"/>
    </source>
</evidence>
<dbReference type="Gene3D" id="3.40.50.300">
    <property type="entry name" value="P-loop containing nucleotide triphosphate hydrolases"/>
    <property type="match status" value="3"/>
</dbReference>
<dbReference type="PROSITE" id="PS51194">
    <property type="entry name" value="HELICASE_CTER"/>
    <property type="match status" value="1"/>
</dbReference>
<evidence type="ECO:0000256" key="20">
    <source>
        <dbReference type="RuleBase" id="RU003971"/>
    </source>
</evidence>
<dbReference type="InterPro" id="IPR021673">
    <property type="entry name" value="RLR_CTR"/>
</dbReference>
<dbReference type="GO" id="GO:0045087">
    <property type="term" value="P:innate immune response"/>
    <property type="evidence" value="ECO:0007669"/>
    <property type="project" value="UniProtKB-KW"/>
</dbReference>
<dbReference type="SUPFAM" id="SSF52129">
    <property type="entry name" value="Caspase-like"/>
    <property type="match status" value="1"/>
</dbReference>
<evidence type="ECO:0000259" key="24">
    <source>
        <dbReference type="PROSITE" id="PS51192"/>
    </source>
</evidence>
<dbReference type="Pfam" id="PF00270">
    <property type="entry name" value="DEAD"/>
    <property type="match status" value="1"/>
</dbReference>
<keyword evidence="14" id="KW-0067">ATP-binding</keyword>
<evidence type="ECO:0000256" key="5">
    <source>
        <dbReference type="ARBA" id="ARBA00022490"/>
    </source>
</evidence>
<keyword evidence="18" id="KW-0865">Zymogen</keyword>
<evidence type="ECO:0000256" key="18">
    <source>
        <dbReference type="ARBA" id="ARBA00023145"/>
    </source>
</evidence>
<dbReference type="SMART" id="SM00115">
    <property type="entry name" value="CASc"/>
    <property type="match status" value="1"/>
</dbReference>
<dbReference type="OrthoDB" id="6097640at2759"/>
<keyword evidence="12" id="KW-0788">Thiol protease</keyword>
<dbReference type="PROSITE" id="PS51789">
    <property type="entry name" value="RLR_CTR"/>
    <property type="match status" value="1"/>
</dbReference>
<evidence type="ECO:0000259" key="25">
    <source>
        <dbReference type="PROSITE" id="PS51194"/>
    </source>
</evidence>
<dbReference type="STRING" id="7574.A0A1S3JZJ2"/>
<evidence type="ECO:0000256" key="6">
    <source>
        <dbReference type="ARBA" id="ARBA00022588"/>
    </source>
</evidence>
<keyword evidence="7" id="KW-0645">Protease</keyword>
<keyword evidence="9" id="KW-0547">Nucleotide-binding</keyword>
<evidence type="ECO:0000259" key="23">
    <source>
        <dbReference type="PROSITE" id="PS50208"/>
    </source>
</evidence>
<evidence type="ECO:0000256" key="9">
    <source>
        <dbReference type="ARBA" id="ARBA00022741"/>
    </source>
</evidence>
<accession>A0A1S3JZJ2</accession>
<dbReference type="InterPro" id="IPR027417">
    <property type="entry name" value="P-loop_NTPase"/>
</dbReference>
<dbReference type="GO" id="GO:0005737">
    <property type="term" value="C:cytoplasm"/>
    <property type="evidence" value="ECO:0007669"/>
    <property type="project" value="UniProtKB-SubCell"/>
</dbReference>
<evidence type="ECO:0000256" key="7">
    <source>
        <dbReference type="ARBA" id="ARBA00022670"/>
    </source>
</evidence>
<evidence type="ECO:0000256" key="11">
    <source>
        <dbReference type="ARBA" id="ARBA00022806"/>
    </source>
</evidence>
<dbReference type="InterPro" id="IPR033139">
    <property type="entry name" value="Caspase_cys_AS"/>
</dbReference>
<dbReference type="PRINTS" id="PR00376">
    <property type="entry name" value="IL1BCENZYME"/>
</dbReference>